<dbReference type="PROSITE" id="PS50011">
    <property type="entry name" value="PROTEIN_KINASE_DOM"/>
    <property type="match status" value="1"/>
</dbReference>
<dbReference type="InterPro" id="IPR011009">
    <property type="entry name" value="Kinase-like_dom_sf"/>
</dbReference>
<sequence length="528" mass="59499">MVMLRVVSTDEKSVSVTLQSSEDTDVDDIDMSGVEAPERHTRSEDWGDCVLLYNRSYLITICDYKFNLVWVRKSCGELEALALRGWEISDAKAKKLPARERPTAKDPLYYIRNRPVDKPECPIRETADSRELKHESHFATVHKALDNSYGNNIIVVTVKLSKFGVQRKDEVRAAIHREVTFLKNHRHQHIIPCLGSKNFETDWPVFYNDLADGDISRLPEIQKTLWEGALGERMLLQILDALAFLAKNHMCHGSIEPAKILYHYDNDETQNETEVDKYVFQLSHFGISKYDAKPPAQFRAPELWADNESPTTKTATPKTDVWCLHAAFAATHPTTQRDISQVSSLSALRQVMANVGQMWPLLNPMATENPTVRASASQMIHFLSGPQGPAQSPGAMGPTQPPGGSDPAHSPGAPGPTPPPLGAGGPADDPADPGGRELEPSIIEALRYNMRAETVRQRALQIRVDPHRRNQRRNSHYRPGQRRNRAGQRRCSPSSILTDRDWPKQEIETALDTQITRRRVKRRRRVGQ</sequence>
<dbReference type="InterPro" id="IPR000719">
    <property type="entry name" value="Prot_kinase_dom"/>
</dbReference>
<organism evidence="11 12">
    <name type="scientific">Clonostachys chloroleuca</name>
    <dbReference type="NCBI Taxonomy" id="1926264"/>
    <lineage>
        <taxon>Eukaryota</taxon>
        <taxon>Fungi</taxon>
        <taxon>Dikarya</taxon>
        <taxon>Ascomycota</taxon>
        <taxon>Pezizomycotina</taxon>
        <taxon>Sordariomycetes</taxon>
        <taxon>Hypocreomycetidae</taxon>
        <taxon>Hypocreales</taxon>
        <taxon>Bionectriaceae</taxon>
        <taxon>Clonostachys</taxon>
    </lineage>
</organism>
<dbReference type="Proteomes" id="UP001160390">
    <property type="component" value="Unassembled WGS sequence"/>
</dbReference>
<dbReference type="GO" id="GO:0004674">
    <property type="term" value="F:protein serine/threonine kinase activity"/>
    <property type="evidence" value="ECO:0007669"/>
    <property type="project" value="UniProtKB-KW"/>
</dbReference>
<evidence type="ECO:0000256" key="5">
    <source>
        <dbReference type="ARBA" id="ARBA00022777"/>
    </source>
</evidence>
<dbReference type="AlphaFoldDB" id="A0AA35PWW2"/>
<keyword evidence="5" id="KW-0418">Kinase</keyword>
<evidence type="ECO:0000256" key="8">
    <source>
        <dbReference type="ARBA" id="ARBA00048679"/>
    </source>
</evidence>
<evidence type="ECO:0000256" key="7">
    <source>
        <dbReference type="ARBA" id="ARBA00047899"/>
    </source>
</evidence>
<keyword evidence="2" id="KW-0723">Serine/threonine-protein kinase</keyword>
<dbReference type="Gene3D" id="1.10.510.10">
    <property type="entry name" value="Transferase(Phosphotransferase) domain 1"/>
    <property type="match status" value="1"/>
</dbReference>
<gene>
    <name evidence="11" type="ORF">CCHLO57077_00018635</name>
</gene>
<feature type="region of interest" description="Disordered" evidence="9">
    <location>
        <begin position="463"/>
        <end position="512"/>
    </location>
</feature>
<keyword evidence="12" id="KW-1185">Reference proteome</keyword>
<accession>A0AA35PWW2</accession>
<dbReference type="EMBL" id="CABFNP030000548">
    <property type="protein sequence ID" value="CAI6041711.1"/>
    <property type="molecule type" value="Genomic_DNA"/>
</dbReference>
<feature type="compositionally biased region" description="Basic residues" evidence="9">
    <location>
        <begin position="469"/>
        <end position="488"/>
    </location>
</feature>
<evidence type="ECO:0000259" key="10">
    <source>
        <dbReference type="PROSITE" id="PS50011"/>
    </source>
</evidence>
<keyword evidence="6" id="KW-0067">ATP-binding</keyword>
<feature type="compositionally biased region" description="Basic and acidic residues" evidence="9">
    <location>
        <begin position="498"/>
        <end position="507"/>
    </location>
</feature>
<protein>
    <recommendedName>
        <fullName evidence="1">non-specific serine/threonine protein kinase</fullName>
        <ecNumber evidence="1">2.7.11.1</ecNumber>
    </recommendedName>
</protein>
<comment type="catalytic activity">
    <reaction evidence="7">
        <text>L-threonyl-[protein] + ATP = O-phospho-L-threonyl-[protein] + ADP + H(+)</text>
        <dbReference type="Rhea" id="RHEA:46608"/>
        <dbReference type="Rhea" id="RHEA-COMP:11060"/>
        <dbReference type="Rhea" id="RHEA-COMP:11605"/>
        <dbReference type="ChEBI" id="CHEBI:15378"/>
        <dbReference type="ChEBI" id="CHEBI:30013"/>
        <dbReference type="ChEBI" id="CHEBI:30616"/>
        <dbReference type="ChEBI" id="CHEBI:61977"/>
        <dbReference type="ChEBI" id="CHEBI:456216"/>
        <dbReference type="EC" id="2.7.11.1"/>
    </reaction>
</comment>
<keyword evidence="4" id="KW-0547">Nucleotide-binding</keyword>
<proteinExistence type="predicted"/>
<comment type="caution">
    <text evidence="11">The sequence shown here is derived from an EMBL/GenBank/DDBJ whole genome shotgun (WGS) entry which is preliminary data.</text>
</comment>
<feature type="domain" description="Protein kinase" evidence="10">
    <location>
        <begin position="127"/>
        <end position="383"/>
    </location>
</feature>
<dbReference type="SUPFAM" id="SSF56112">
    <property type="entry name" value="Protein kinase-like (PK-like)"/>
    <property type="match status" value="1"/>
</dbReference>
<evidence type="ECO:0000256" key="3">
    <source>
        <dbReference type="ARBA" id="ARBA00022679"/>
    </source>
</evidence>
<reference evidence="11" key="1">
    <citation type="submission" date="2023-01" db="EMBL/GenBank/DDBJ databases">
        <authorList>
            <person name="Piombo E."/>
        </authorList>
    </citation>
    <scope>NUCLEOTIDE SEQUENCE</scope>
</reference>
<dbReference type="PANTHER" id="PTHR43671">
    <property type="entry name" value="SERINE/THREONINE-PROTEIN KINASE NEK"/>
    <property type="match status" value="1"/>
</dbReference>
<dbReference type="PANTHER" id="PTHR43671:SF98">
    <property type="entry name" value="SERINE_THREONINE-PROTEIN KINASE NEK11"/>
    <property type="match status" value="1"/>
</dbReference>
<keyword evidence="3" id="KW-0808">Transferase</keyword>
<evidence type="ECO:0000313" key="11">
    <source>
        <dbReference type="EMBL" id="CAI6041711.1"/>
    </source>
</evidence>
<evidence type="ECO:0000256" key="9">
    <source>
        <dbReference type="SAM" id="MobiDB-lite"/>
    </source>
</evidence>
<evidence type="ECO:0000256" key="1">
    <source>
        <dbReference type="ARBA" id="ARBA00012513"/>
    </source>
</evidence>
<name>A0AA35PWW2_9HYPO</name>
<comment type="catalytic activity">
    <reaction evidence="8">
        <text>L-seryl-[protein] + ATP = O-phospho-L-seryl-[protein] + ADP + H(+)</text>
        <dbReference type="Rhea" id="RHEA:17989"/>
        <dbReference type="Rhea" id="RHEA-COMP:9863"/>
        <dbReference type="Rhea" id="RHEA-COMP:11604"/>
        <dbReference type="ChEBI" id="CHEBI:15378"/>
        <dbReference type="ChEBI" id="CHEBI:29999"/>
        <dbReference type="ChEBI" id="CHEBI:30616"/>
        <dbReference type="ChEBI" id="CHEBI:83421"/>
        <dbReference type="ChEBI" id="CHEBI:456216"/>
        <dbReference type="EC" id="2.7.11.1"/>
    </reaction>
</comment>
<dbReference type="InterPro" id="IPR050660">
    <property type="entry name" value="NEK_Ser/Thr_kinase"/>
</dbReference>
<evidence type="ECO:0000256" key="2">
    <source>
        <dbReference type="ARBA" id="ARBA00022527"/>
    </source>
</evidence>
<dbReference type="Pfam" id="PF00069">
    <property type="entry name" value="Pkinase"/>
    <property type="match status" value="1"/>
</dbReference>
<dbReference type="GO" id="GO:0005524">
    <property type="term" value="F:ATP binding"/>
    <property type="evidence" value="ECO:0007669"/>
    <property type="project" value="UniProtKB-KW"/>
</dbReference>
<evidence type="ECO:0000256" key="6">
    <source>
        <dbReference type="ARBA" id="ARBA00022840"/>
    </source>
</evidence>
<dbReference type="EC" id="2.7.11.1" evidence="1"/>
<evidence type="ECO:0000256" key="4">
    <source>
        <dbReference type="ARBA" id="ARBA00022741"/>
    </source>
</evidence>
<evidence type="ECO:0000313" key="12">
    <source>
        <dbReference type="Proteomes" id="UP001160390"/>
    </source>
</evidence>
<feature type="region of interest" description="Disordered" evidence="9">
    <location>
        <begin position="383"/>
        <end position="437"/>
    </location>
</feature>
<dbReference type="SMART" id="SM00220">
    <property type="entry name" value="S_TKc"/>
    <property type="match status" value="1"/>
</dbReference>